<feature type="compositionally biased region" description="Polar residues" evidence="1">
    <location>
        <begin position="19"/>
        <end position="30"/>
    </location>
</feature>
<evidence type="ECO:0000313" key="2">
    <source>
        <dbReference type="EMBL" id="KAG5925981.1"/>
    </source>
</evidence>
<dbReference type="Proteomes" id="UP000811619">
    <property type="component" value="Unassembled WGS sequence"/>
</dbReference>
<name>A0A8K0NIR0_9HYPO</name>
<gene>
    <name evidence="2" type="ORF">E4U42_003759</name>
</gene>
<sequence>MTKHMSPPQTRGDDHHGNEQSIDTLGTANQCVLDRKRGELSFERYGRQFSRRVPLADRERAFVTASREGEETRRSEEKSPHQDSCRRTHDDDDDDDEEEEEQDDDDDDDDDEKHDKNDKDDFPQPYEILKASLSSELIALNKEWSQGLTSQLYTHHLPHSSQYPARFLTQQRAAAMQYPESLPMQRLRQLKRLQSPPRKRGG</sequence>
<feature type="region of interest" description="Disordered" evidence="1">
    <location>
        <begin position="43"/>
        <end position="127"/>
    </location>
</feature>
<feature type="compositionally biased region" description="Basic and acidic residues" evidence="1">
    <location>
        <begin position="54"/>
        <end position="90"/>
    </location>
</feature>
<feature type="region of interest" description="Disordered" evidence="1">
    <location>
        <begin position="1"/>
        <end position="30"/>
    </location>
</feature>
<organism evidence="2 3">
    <name type="scientific">Claviceps africana</name>
    <dbReference type="NCBI Taxonomy" id="83212"/>
    <lineage>
        <taxon>Eukaryota</taxon>
        <taxon>Fungi</taxon>
        <taxon>Dikarya</taxon>
        <taxon>Ascomycota</taxon>
        <taxon>Pezizomycotina</taxon>
        <taxon>Sordariomycetes</taxon>
        <taxon>Hypocreomycetidae</taxon>
        <taxon>Hypocreales</taxon>
        <taxon>Clavicipitaceae</taxon>
        <taxon>Claviceps</taxon>
    </lineage>
</organism>
<feature type="compositionally biased region" description="Basic and acidic residues" evidence="1">
    <location>
        <begin position="113"/>
        <end position="122"/>
    </location>
</feature>
<proteinExistence type="predicted"/>
<reference evidence="2" key="1">
    <citation type="journal article" date="2020" name="bioRxiv">
        <title>Whole genome comparisons of ergot fungi reveals the divergence and evolution of species within the genus Claviceps are the result of varying mechanisms driving genome evolution and host range expansion.</title>
        <authorList>
            <person name="Wyka S.A."/>
            <person name="Mondo S.J."/>
            <person name="Liu M."/>
            <person name="Dettman J."/>
            <person name="Nalam V."/>
            <person name="Broders K.D."/>
        </authorList>
    </citation>
    <scope>NUCLEOTIDE SEQUENCE</scope>
    <source>
        <strain evidence="2">CCC 489</strain>
    </source>
</reference>
<evidence type="ECO:0000256" key="1">
    <source>
        <dbReference type="SAM" id="MobiDB-lite"/>
    </source>
</evidence>
<dbReference type="AlphaFoldDB" id="A0A8K0NIR0"/>
<comment type="caution">
    <text evidence="2">The sequence shown here is derived from an EMBL/GenBank/DDBJ whole genome shotgun (WGS) entry which is preliminary data.</text>
</comment>
<protein>
    <submittedName>
        <fullName evidence="2">Uncharacterized protein</fullName>
    </submittedName>
</protein>
<evidence type="ECO:0000313" key="3">
    <source>
        <dbReference type="Proteomes" id="UP000811619"/>
    </source>
</evidence>
<feature type="compositionally biased region" description="Acidic residues" evidence="1">
    <location>
        <begin position="91"/>
        <end position="112"/>
    </location>
</feature>
<dbReference type="EMBL" id="SRPY01000318">
    <property type="protein sequence ID" value="KAG5925981.1"/>
    <property type="molecule type" value="Genomic_DNA"/>
</dbReference>
<keyword evidence="3" id="KW-1185">Reference proteome</keyword>
<dbReference type="OrthoDB" id="4961167at2759"/>
<accession>A0A8K0NIR0</accession>